<accession>A0A7T8KIX2</accession>
<sequence length="158" mass="16996">MWRKSIPLLPRYSWASFDPRSSPSHASLSPPSGGPLPLRAPRGRIASALGRKWKSSTPHGTLRPLAGSPHASSNIVVLCSSASAGELPGFNQVVHQDAFAPDLTCHTSRSRTLIPFRSRCPRRWRTFTQRTRTPTPSLSSPSTPVPSSTSPPSGFCGS</sequence>
<dbReference type="EMBL" id="CP045890">
    <property type="protein sequence ID" value="QQP56759.1"/>
    <property type="molecule type" value="Genomic_DNA"/>
</dbReference>
<feature type="compositionally biased region" description="Low complexity" evidence="1">
    <location>
        <begin position="126"/>
        <end position="158"/>
    </location>
</feature>
<proteinExistence type="predicted"/>
<evidence type="ECO:0000256" key="1">
    <source>
        <dbReference type="SAM" id="MobiDB-lite"/>
    </source>
</evidence>
<evidence type="ECO:0000313" key="3">
    <source>
        <dbReference type="Proteomes" id="UP000595437"/>
    </source>
</evidence>
<dbReference type="Proteomes" id="UP000595437">
    <property type="component" value="Chromosome 1"/>
</dbReference>
<gene>
    <name evidence="2" type="ORF">FKW44_001523</name>
</gene>
<reference evidence="3" key="1">
    <citation type="submission" date="2021-01" db="EMBL/GenBank/DDBJ databases">
        <title>Caligus Genome Assembly.</title>
        <authorList>
            <person name="Gallardo-Escarate C."/>
        </authorList>
    </citation>
    <scope>NUCLEOTIDE SEQUENCE [LARGE SCALE GENOMIC DNA]</scope>
</reference>
<keyword evidence="3" id="KW-1185">Reference proteome</keyword>
<organism evidence="2 3">
    <name type="scientific">Caligus rogercresseyi</name>
    <name type="common">Sea louse</name>
    <dbReference type="NCBI Taxonomy" id="217165"/>
    <lineage>
        <taxon>Eukaryota</taxon>
        <taxon>Metazoa</taxon>
        <taxon>Ecdysozoa</taxon>
        <taxon>Arthropoda</taxon>
        <taxon>Crustacea</taxon>
        <taxon>Multicrustacea</taxon>
        <taxon>Hexanauplia</taxon>
        <taxon>Copepoda</taxon>
        <taxon>Siphonostomatoida</taxon>
        <taxon>Caligidae</taxon>
        <taxon>Caligus</taxon>
    </lineage>
</organism>
<name>A0A7T8KIX2_CALRO</name>
<protein>
    <submittedName>
        <fullName evidence="2">Fragile X mental retardation protein</fullName>
    </submittedName>
</protein>
<evidence type="ECO:0000313" key="2">
    <source>
        <dbReference type="EMBL" id="QQP56759.1"/>
    </source>
</evidence>
<feature type="region of interest" description="Disordered" evidence="1">
    <location>
        <begin position="125"/>
        <end position="158"/>
    </location>
</feature>
<dbReference type="AlphaFoldDB" id="A0A7T8KIX2"/>